<evidence type="ECO:0000256" key="1">
    <source>
        <dbReference type="ARBA" id="ARBA00022553"/>
    </source>
</evidence>
<keyword evidence="1 6" id="KW-0597">Phosphoprotein</keyword>
<evidence type="ECO:0000256" key="5">
    <source>
        <dbReference type="ARBA" id="ARBA00023163"/>
    </source>
</evidence>
<keyword evidence="5" id="KW-0804">Transcription</keyword>
<evidence type="ECO:0000256" key="7">
    <source>
        <dbReference type="PROSITE-ProRule" id="PRU01091"/>
    </source>
</evidence>
<evidence type="ECO:0000256" key="4">
    <source>
        <dbReference type="ARBA" id="ARBA00023125"/>
    </source>
</evidence>
<dbReference type="PROSITE" id="PS51755">
    <property type="entry name" value="OMPR_PHOB"/>
    <property type="match status" value="1"/>
</dbReference>
<keyword evidence="3" id="KW-0805">Transcription regulation</keyword>
<keyword evidence="2" id="KW-0902">Two-component regulatory system</keyword>
<dbReference type="RefSeq" id="WP_393993080.1">
    <property type="nucleotide sequence ID" value="NZ_JBAFVH010000007.1"/>
</dbReference>
<evidence type="ECO:0000259" key="8">
    <source>
        <dbReference type="PROSITE" id="PS50110"/>
    </source>
</evidence>
<dbReference type="Gene3D" id="1.10.10.10">
    <property type="entry name" value="Winged helix-like DNA-binding domain superfamily/Winged helix DNA-binding domain"/>
    <property type="match status" value="1"/>
</dbReference>
<dbReference type="EMBL" id="JBAFVH010000007">
    <property type="protein sequence ID" value="MFG1373290.1"/>
    <property type="molecule type" value="Genomic_DNA"/>
</dbReference>
<keyword evidence="4 7" id="KW-0238">DNA-binding</keyword>
<reference evidence="10 11" key="1">
    <citation type="submission" date="2024-02" db="EMBL/GenBank/DDBJ databases">
        <title>Expansion and revision of Xanthobacter and proposal of Roseixanthobacter gen. nov.</title>
        <authorList>
            <person name="Soltysiak M.P.M."/>
            <person name="Jalihal A."/>
            <person name="Ory A."/>
            <person name="Chrisophersen C."/>
            <person name="Lee A.D."/>
            <person name="Boulton J."/>
            <person name="Springer M."/>
        </authorList>
    </citation>
    <scope>NUCLEOTIDE SEQUENCE [LARGE SCALE GENOMIC DNA]</scope>
    <source>
        <strain evidence="10 11">23A</strain>
    </source>
</reference>
<dbReference type="SUPFAM" id="SSF46894">
    <property type="entry name" value="C-terminal effector domain of the bipartite response regulators"/>
    <property type="match status" value="1"/>
</dbReference>
<dbReference type="InterPro" id="IPR036388">
    <property type="entry name" value="WH-like_DNA-bd_sf"/>
</dbReference>
<dbReference type="Pfam" id="PF00486">
    <property type="entry name" value="Trans_reg_C"/>
    <property type="match status" value="1"/>
</dbReference>
<dbReference type="CDD" id="cd00383">
    <property type="entry name" value="trans_reg_C"/>
    <property type="match status" value="1"/>
</dbReference>
<dbReference type="InterPro" id="IPR039420">
    <property type="entry name" value="WalR-like"/>
</dbReference>
<keyword evidence="11" id="KW-1185">Reference proteome</keyword>
<evidence type="ECO:0000256" key="6">
    <source>
        <dbReference type="PROSITE-ProRule" id="PRU00169"/>
    </source>
</evidence>
<gene>
    <name evidence="10" type="ORF">V5F32_14035</name>
</gene>
<dbReference type="InterPro" id="IPR016032">
    <property type="entry name" value="Sig_transdc_resp-reg_C-effctor"/>
</dbReference>
<sequence length="261" mass="29332">MQWRARRWRVSARLGEKETPVQSEGATHILVVDDDLEIRKLLGRYLAAQGFRVTTAGDGREMEEKLATQRIDFVVLDLMLPDASGLDLCRALRNRSRIPVILLTALKEDVDRIIGLEIGADDYLGKPFNPRELVARIRAVLRRTGGAEPEPVAASAFRFARFRAEPELRRVTDADGVEVALTGAEFDLLMAFLERPGRILSREQLLDITRGREAGPFDRSVDVLVSRLRRKLGDQGAFQILKTLRNGGYQLAVRVDREDAS</sequence>
<evidence type="ECO:0000256" key="3">
    <source>
        <dbReference type="ARBA" id="ARBA00023015"/>
    </source>
</evidence>
<dbReference type="InterPro" id="IPR011006">
    <property type="entry name" value="CheY-like_superfamily"/>
</dbReference>
<dbReference type="InterPro" id="IPR001867">
    <property type="entry name" value="OmpR/PhoB-type_DNA-bd"/>
</dbReference>
<dbReference type="SMART" id="SM00448">
    <property type="entry name" value="REC"/>
    <property type="match status" value="1"/>
</dbReference>
<dbReference type="PROSITE" id="PS50110">
    <property type="entry name" value="RESPONSE_REGULATORY"/>
    <property type="match status" value="1"/>
</dbReference>
<organism evidence="10 11">
    <name type="scientific">Xanthobacter oligotrophicus</name>
    <dbReference type="NCBI Taxonomy" id="2607286"/>
    <lineage>
        <taxon>Bacteria</taxon>
        <taxon>Pseudomonadati</taxon>
        <taxon>Pseudomonadota</taxon>
        <taxon>Alphaproteobacteria</taxon>
        <taxon>Hyphomicrobiales</taxon>
        <taxon>Xanthobacteraceae</taxon>
        <taxon>Xanthobacter</taxon>
    </lineage>
</organism>
<protein>
    <submittedName>
        <fullName evidence="10">Response regulator transcription factor</fullName>
    </submittedName>
</protein>
<accession>A0ABW6ZX05</accession>
<proteinExistence type="predicted"/>
<evidence type="ECO:0000313" key="11">
    <source>
        <dbReference type="Proteomes" id="UP001604002"/>
    </source>
</evidence>
<dbReference type="PANTHER" id="PTHR48111:SF4">
    <property type="entry name" value="DNA-BINDING DUAL TRANSCRIPTIONAL REGULATOR OMPR"/>
    <property type="match status" value="1"/>
</dbReference>
<feature type="DNA-binding region" description="OmpR/PhoB-type" evidence="7">
    <location>
        <begin position="154"/>
        <end position="253"/>
    </location>
</feature>
<name>A0ABW6ZX05_9HYPH</name>
<feature type="domain" description="OmpR/PhoB-type" evidence="9">
    <location>
        <begin position="154"/>
        <end position="253"/>
    </location>
</feature>
<dbReference type="Gene3D" id="6.10.250.690">
    <property type="match status" value="1"/>
</dbReference>
<dbReference type="Proteomes" id="UP001604002">
    <property type="component" value="Unassembled WGS sequence"/>
</dbReference>
<evidence type="ECO:0000313" key="10">
    <source>
        <dbReference type="EMBL" id="MFG1373290.1"/>
    </source>
</evidence>
<dbReference type="Pfam" id="PF00072">
    <property type="entry name" value="Response_reg"/>
    <property type="match status" value="1"/>
</dbReference>
<comment type="caution">
    <text evidence="10">The sequence shown here is derived from an EMBL/GenBank/DDBJ whole genome shotgun (WGS) entry which is preliminary data.</text>
</comment>
<dbReference type="SUPFAM" id="SSF52172">
    <property type="entry name" value="CheY-like"/>
    <property type="match status" value="1"/>
</dbReference>
<dbReference type="InterPro" id="IPR001789">
    <property type="entry name" value="Sig_transdc_resp-reg_receiver"/>
</dbReference>
<feature type="modified residue" description="4-aspartylphosphate" evidence="6">
    <location>
        <position position="77"/>
    </location>
</feature>
<feature type="domain" description="Response regulatory" evidence="8">
    <location>
        <begin position="28"/>
        <end position="141"/>
    </location>
</feature>
<dbReference type="Gene3D" id="3.40.50.2300">
    <property type="match status" value="1"/>
</dbReference>
<dbReference type="PANTHER" id="PTHR48111">
    <property type="entry name" value="REGULATOR OF RPOS"/>
    <property type="match status" value="1"/>
</dbReference>
<evidence type="ECO:0000256" key="2">
    <source>
        <dbReference type="ARBA" id="ARBA00023012"/>
    </source>
</evidence>
<dbReference type="SMART" id="SM00862">
    <property type="entry name" value="Trans_reg_C"/>
    <property type="match status" value="1"/>
</dbReference>
<evidence type="ECO:0000259" key="9">
    <source>
        <dbReference type="PROSITE" id="PS51755"/>
    </source>
</evidence>